<feature type="region of interest" description="Disordered" evidence="3">
    <location>
        <begin position="595"/>
        <end position="626"/>
    </location>
</feature>
<feature type="region of interest" description="Disordered" evidence="3">
    <location>
        <begin position="1"/>
        <end position="23"/>
    </location>
</feature>
<accession>A0ABR1SRD5</accession>
<dbReference type="SUPFAM" id="SSF56219">
    <property type="entry name" value="DNase I-like"/>
    <property type="match status" value="1"/>
</dbReference>
<name>A0ABR1SRD5_9PEZI</name>
<evidence type="ECO:0000313" key="6">
    <source>
        <dbReference type="EMBL" id="KAK8036887.1"/>
    </source>
</evidence>
<dbReference type="SUPFAM" id="SSF56672">
    <property type="entry name" value="DNA/RNA polymerases"/>
    <property type="match status" value="1"/>
</dbReference>
<evidence type="ECO:0000259" key="5">
    <source>
        <dbReference type="Pfam" id="PF14529"/>
    </source>
</evidence>
<evidence type="ECO:0000313" key="7">
    <source>
        <dbReference type="Proteomes" id="UP001480595"/>
    </source>
</evidence>
<protein>
    <recommendedName>
        <fullName evidence="8">Reverse transcriptase domain-containing protein</fullName>
    </recommendedName>
</protein>
<evidence type="ECO:0000256" key="1">
    <source>
        <dbReference type="ARBA" id="ARBA00004173"/>
    </source>
</evidence>
<dbReference type="CDD" id="cd01650">
    <property type="entry name" value="RT_nLTR_like"/>
    <property type="match status" value="1"/>
</dbReference>
<dbReference type="InterPro" id="IPR005135">
    <property type="entry name" value="Endo/exonuclease/phosphatase"/>
</dbReference>
<proteinExistence type="predicted"/>
<dbReference type="InterPro" id="IPR043502">
    <property type="entry name" value="DNA/RNA_pol_sf"/>
</dbReference>
<evidence type="ECO:0000256" key="3">
    <source>
        <dbReference type="SAM" id="MobiDB-lite"/>
    </source>
</evidence>
<keyword evidence="7" id="KW-1185">Reference proteome</keyword>
<gene>
    <name evidence="6" type="ORF">PG994_015384</name>
</gene>
<dbReference type="PANTHER" id="PTHR33481">
    <property type="entry name" value="REVERSE TRANSCRIPTASE"/>
    <property type="match status" value="1"/>
</dbReference>
<feature type="compositionally biased region" description="Pro residues" evidence="3">
    <location>
        <begin position="600"/>
        <end position="615"/>
    </location>
</feature>
<dbReference type="RefSeq" id="XP_066707705.1">
    <property type="nucleotide sequence ID" value="XM_066866791.1"/>
</dbReference>
<dbReference type="InterPro" id="IPR036691">
    <property type="entry name" value="Endo/exonu/phosph_ase_sf"/>
</dbReference>
<dbReference type="Pfam" id="PF00078">
    <property type="entry name" value="RVT_1"/>
    <property type="match status" value="1"/>
</dbReference>
<comment type="subcellular location">
    <subcellularLocation>
        <location evidence="1">Mitochondrion</location>
    </subcellularLocation>
</comment>
<evidence type="ECO:0008006" key="8">
    <source>
        <dbReference type="Google" id="ProtNLM"/>
    </source>
</evidence>
<dbReference type="InterPro" id="IPR000477">
    <property type="entry name" value="RT_dom"/>
</dbReference>
<keyword evidence="2" id="KW-0496">Mitochondrion</keyword>
<evidence type="ECO:0000256" key="2">
    <source>
        <dbReference type="ARBA" id="ARBA00023128"/>
    </source>
</evidence>
<dbReference type="Pfam" id="PF14529">
    <property type="entry name" value="Exo_endo_phos_2"/>
    <property type="match status" value="1"/>
</dbReference>
<feature type="domain" description="Reverse transcriptase" evidence="4">
    <location>
        <begin position="658"/>
        <end position="861"/>
    </location>
</feature>
<dbReference type="EMBL" id="JAQQWL010000018">
    <property type="protein sequence ID" value="KAK8036887.1"/>
    <property type="molecule type" value="Genomic_DNA"/>
</dbReference>
<dbReference type="PANTHER" id="PTHR33481:SF1">
    <property type="entry name" value="ENDONUCLEASE_EXONUCLEASE_PHOSPHATASE DOMAIN-CONTAINING PROTEIN-RELATED"/>
    <property type="match status" value="1"/>
</dbReference>
<feature type="domain" description="Endonuclease/exonuclease/phosphatase" evidence="5">
    <location>
        <begin position="281"/>
        <end position="401"/>
    </location>
</feature>
<dbReference type="GeneID" id="92099856"/>
<organism evidence="6 7">
    <name type="scientific">Apiospora phragmitis</name>
    <dbReference type="NCBI Taxonomy" id="2905665"/>
    <lineage>
        <taxon>Eukaryota</taxon>
        <taxon>Fungi</taxon>
        <taxon>Dikarya</taxon>
        <taxon>Ascomycota</taxon>
        <taxon>Pezizomycotina</taxon>
        <taxon>Sordariomycetes</taxon>
        <taxon>Xylariomycetidae</taxon>
        <taxon>Amphisphaeriales</taxon>
        <taxon>Apiosporaceae</taxon>
        <taxon>Apiospora</taxon>
    </lineage>
</organism>
<evidence type="ECO:0000259" key="4">
    <source>
        <dbReference type="Pfam" id="PF00078"/>
    </source>
</evidence>
<sequence>MADNSKKEYAVTNTRPFNRRRPDHQTWPKLVAHFVPTSLSPTSCAEEVQRFNNIEIQANVRWLSNPEGKAHSSMVFATQERDRAECLKNGIWIQGQHLQVVHFKSFTPKTQCRRCLKLGNDPVLCKRRYVCGYCAGRHPTKEHSCKDCNSKVPCAHAPAKFANCNQTGHTAFDKDKCEVASQPAIPIPDRPGAPITHPLPSGTLFQDKGPQGSGLYSCISHPSFRPLLPQETTDLSSIKTRPRVMTYIRKSFSFDVNPSFDLVSDPDMQVLEVITPIEHFYIVNIYNQADEKKSFTVQRFLDLHLPITPALIVGDLNLHHPWWNPLAKSSPLAERLTCHLHSVQATLLIDHATIESHGGTFHRPNSKKTSIIDLAFSIGFRSLHWQDWSYLPGTGSDHEAVSLRAFLPAYQTARPLPPQFCTEKTNWEKFRKRLEEVAVSLESTIDAAANRGDFDGVASSLQQAVQEATNGSIPVKRPCDRSKAWWCPELTDQRMRYHRAFRRYKRDPSRDTETACKEARNSYFQAIDRAKTDHWFTFLAEAKGKEIFTAYNYTKPRTDPSIPSLRYEVNGKVEIANSFSGKCEALVSTLLKRPQQLDHPPSPSTLPPLPPPSPTGPRSRARSSKGDWQWPILTPSEIERLSRTWKTAIGIVLPKRNKPDYSRPKAYPPISLLPCLSKLLEKLFANRLAYLANVEPDLLESSQIGGRKQRSAIDAALLLQHYIERHRQEKKIITAIFLPDKLIQILRKLHLPDELLRWLTHFLCGRKIKLLFNGQLSESYAISGLPQGSPVSPILFLLYVRFVSAQNGTLQLSYMDDFALAASSTSAKKNCRVLQDALRLLFDKADKAGATFEVEKTELIHFHRGRQPLLDTIDPRRGNQAQILEKRLTLANGALQGIQRITRQRTGLGINALRQLYVTCVSTVADYGSLLWFERRGCQSLWEQYQKLQNRALATIKGVNQPTKSTKSVTALNH</sequence>
<dbReference type="Gene3D" id="3.60.10.10">
    <property type="entry name" value="Endonuclease/exonuclease/phosphatase"/>
    <property type="match status" value="1"/>
</dbReference>
<comment type="caution">
    <text evidence="6">The sequence shown here is derived from an EMBL/GenBank/DDBJ whole genome shotgun (WGS) entry which is preliminary data.</text>
</comment>
<reference evidence="6 7" key="1">
    <citation type="submission" date="2023-01" db="EMBL/GenBank/DDBJ databases">
        <title>Analysis of 21 Apiospora genomes using comparative genomics revels a genus with tremendous synthesis potential of carbohydrate active enzymes and secondary metabolites.</title>
        <authorList>
            <person name="Sorensen T."/>
        </authorList>
    </citation>
    <scope>NUCLEOTIDE SEQUENCE [LARGE SCALE GENOMIC DNA]</scope>
    <source>
        <strain evidence="6 7">CBS 135458</strain>
    </source>
</reference>
<dbReference type="Proteomes" id="UP001480595">
    <property type="component" value="Unassembled WGS sequence"/>
</dbReference>